<name>A0A9P6JGM7_9FUNG</name>
<dbReference type="GO" id="GO:0006508">
    <property type="term" value="P:proteolysis"/>
    <property type="evidence" value="ECO:0007669"/>
    <property type="project" value="InterPro"/>
</dbReference>
<dbReference type="GO" id="GO:0004190">
    <property type="term" value="F:aspartic-type endopeptidase activity"/>
    <property type="evidence" value="ECO:0007669"/>
    <property type="project" value="InterPro"/>
</dbReference>
<sequence>ILDVTRSALDLSSYGSGVAGLVGLMPSSPVMNAIPPLENIYKNKLLDMNVFSVYLTPSLDPSQGGSFLFGGIDKTKYSGELNYVPVSARLSTSKGMWYIEADGAFTGSTPVSGYTKSPWLFDTGTSFIAVPTAFAQAFHANIPGATYSALDQVYVLPCKGNATFALSFNGIKYEVPYNNYIAGTGTGNSSECVSLVMPLGNYEIFILGDPFLRQVYAVYDFTEGASRIGIAPVSVSDASLGNEGLSGDPVPGGSTITPLRSNSASGISLGALSMLLTVLVAWTMVIA</sequence>
<dbReference type="InterPro" id="IPR001461">
    <property type="entry name" value="Aspartic_peptidase_A1"/>
</dbReference>
<evidence type="ECO:0000259" key="3">
    <source>
        <dbReference type="PROSITE" id="PS51767"/>
    </source>
</evidence>
<dbReference type="InterPro" id="IPR033121">
    <property type="entry name" value="PEPTIDASE_A1"/>
</dbReference>
<proteinExistence type="inferred from homology"/>
<dbReference type="Gene3D" id="2.40.70.10">
    <property type="entry name" value="Acid Proteases"/>
    <property type="match status" value="1"/>
</dbReference>
<gene>
    <name evidence="4" type="ORF">BGZ65_009625</name>
</gene>
<evidence type="ECO:0000313" key="5">
    <source>
        <dbReference type="Proteomes" id="UP000749646"/>
    </source>
</evidence>
<evidence type="ECO:0000256" key="1">
    <source>
        <dbReference type="ARBA" id="ARBA00007447"/>
    </source>
</evidence>
<feature type="domain" description="Peptidase A1" evidence="3">
    <location>
        <begin position="1"/>
        <end position="231"/>
    </location>
</feature>
<dbReference type="OrthoDB" id="15189at2759"/>
<keyword evidence="5" id="KW-1185">Reference proteome</keyword>
<organism evidence="4 5">
    <name type="scientific">Modicella reniformis</name>
    <dbReference type="NCBI Taxonomy" id="1440133"/>
    <lineage>
        <taxon>Eukaryota</taxon>
        <taxon>Fungi</taxon>
        <taxon>Fungi incertae sedis</taxon>
        <taxon>Mucoromycota</taxon>
        <taxon>Mortierellomycotina</taxon>
        <taxon>Mortierellomycetes</taxon>
        <taxon>Mortierellales</taxon>
        <taxon>Mortierellaceae</taxon>
        <taxon>Modicella</taxon>
    </lineage>
</organism>
<comment type="caution">
    <text evidence="4">The sequence shown here is derived from an EMBL/GenBank/DDBJ whole genome shotgun (WGS) entry which is preliminary data.</text>
</comment>
<comment type="similarity">
    <text evidence="1">Belongs to the peptidase A1 family.</text>
</comment>
<dbReference type="InterPro" id="IPR034164">
    <property type="entry name" value="Pepsin-like_dom"/>
</dbReference>
<feature type="transmembrane region" description="Helical" evidence="2">
    <location>
        <begin position="266"/>
        <end position="286"/>
    </location>
</feature>
<evidence type="ECO:0000313" key="4">
    <source>
        <dbReference type="EMBL" id="KAF9972772.1"/>
    </source>
</evidence>
<evidence type="ECO:0000256" key="2">
    <source>
        <dbReference type="SAM" id="Phobius"/>
    </source>
</evidence>
<dbReference type="SUPFAM" id="SSF50630">
    <property type="entry name" value="Acid proteases"/>
    <property type="match status" value="1"/>
</dbReference>
<dbReference type="PANTHER" id="PTHR47966">
    <property type="entry name" value="BETA-SITE APP-CLEAVING ENZYME, ISOFORM A-RELATED"/>
    <property type="match status" value="1"/>
</dbReference>
<dbReference type="PANTHER" id="PTHR47966:SF51">
    <property type="entry name" value="BETA-SITE APP-CLEAVING ENZYME, ISOFORM A-RELATED"/>
    <property type="match status" value="1"/>
</dbReference>
<dbReference type="Pfam" id="PF00026">
    <property type="entry name" value="Asp"/>
    <property type="match status" value="1"/>
</dbReference>
<feature type="non-terminal residue" evidence="4">
    <location>
        <position position="1"/>
    </location>
</feature>
<dbReference type="EMBL" id="JAAAHW010004622">
    <property type="protein sequence ID" value="KAF9972772.1"/>
    <property type="molecule type" value="Genomic_DNA"/>
</dbReference>
<dbReference type="AlphaFoldDB" id="A0A9P6JGM7"/>
<accession>A0A9P6JGM7</accession>
<dbReference type="PROSITE" id="PS51767">
    <property type="entry name" value="PEPTIDASE_A1"/>
    <property type="match status" value="1"/>
</dbReference>
<reference evidence="4" key="1">
    <citation type="journal article" date="2020" name="Fungal Divers.">
        <title>Resolving the Mortierellaceae phylogeny through synthesis of multi-gene phylogenetics and phylogenomics.</title>
        <authorList>
            <person name="Vandepol N."/>
            <person name="Liber J."/>
            <person name="Desiro A."/>
            <person name="Na H."/>
            <person name="Kennedy M."/>
            <person name="Barry K."/>
            <person name="Grigoriev I.V."/>
            <person name="Miller A.N."/>
            <person name="O'Donnell K."/>
            <person name="Stajich J.E."/>
            <person name="Bonito G."/>
        </authorList>
    </citation>
    <scope>NUCLEOTIDE SEQUENCE</scope>
    <source>
        <strain evidence="4">MES-2147</strain>
    </source>
</reference>
<keyword evidence="2" id="KW-0812">Transmembrane</keyword>
<protein>
    <recommendedName>
        <fullName evidence="3">Peptidase A1 domain-containing protein</fullName>
    </recommendedName>
</protein>
<keyword evidence="2" id="KW-1133">Transmembrane helix</keyword>
<dbReference type="Proteomes" id="UP000749646">
    <property type="component" value="Unassembled WGS sequence"/>
</dbReference>
<dbReference type="InterPro" id="IPR021109">
    <property type="entry name" value="Peptidase_aspartic_dom_sf"/>
</dbReference>
<dbReference type="CDD" id="cd05471">
    <property type="entry name" value="pepsin_like"/>
    <property type="match status" value="1"/>
</dbReference>
<dbReference type="PRINTS" id="PR00792">
    <property type="entry name" value="PEPSIN"/>
</dbReference>
<keyword evidence="2" id="KW-0472">Membrane</keyword>